<feature type="compositionally biased region" description="Pro residues" evidence="1">
    <location>
        <begin position="399"/>
        <end position="409"/>
    </location>
</feature>
<name>A0ABU5DQD1_9BURK</name>
<dbReference type="Pfam" id="PF04860">
    <property type="entry name" value="Phage_portal"/>
    <property type="match status" value="1"/>
</dbReference>
<dbReference type="RefSeq" id="WP_320426477.1">
    <property type="nucleotide sequence ID" value="NZ_JAXCLA010000010.1"/>
</dbReference>
<comment type="caution">
    <text evidence="2">The sequence shown here is derived from an EMBL/GenBank/DDBJ whole genome shotgun (WGS) entry which is preliminary data.</text>
</comment>
<dbReference type="Proteomes" id="UP001285263">
    <property type="component" value="Unassembled WGS sequence"/>
</dbReference>
<protein>
    <submittedName>
        <fullName evidence="2">Phage portal protein</fullName>
    </submittedName>
</protein>
<dbReference type="InterPro" id="IPR006427">
    <property type="entry name" value="Portal_HK97"/>
</dbReference>
<accession>A0ABU5DQD1</accession>
<evidence type="ECO:0000256" key="1">
    <source>
        <dbReference type="SAM" id="MobiDB-lite"/>
    </source>
</evidence>
<organism evidence="2 3">
    <name type="scientific">Roseateles agri</name>
    <dbReference type="NCBI Taxonomy" id="3098619"/>
    <lineage>
        <taxon>Bacteria</taxon>
        <taxon>Pseudomonadati</taxon>
        <taxon>Pseudomonadota</taxon>
        <taxon>Betaproteobacteria</taxon>
        <taxon>Burkholderiales</taxon>
        <taxon>Sphaerotilaceae</taxon>
        <taxon>Roseateles</taxon>
    </lineage>
</organism>
<evidence type="ECO:0000313" key="3">
    <source>
        <dbReference type="Proteomes" id="UP001285263"/>
    </source>
</evidence>
<evidence type="ECO:0000313" key="2">
    <source>
        <dbReference type="EMBL" id="MDY0748513.1"/>
    </source>
</evidence>
<dbReference type="NCBIfam" id="TIGR01537">
    <property type="entry name" value="portal_HK97"/>
    <property type="match status" value="1"/>
</dbReference>
<sequence length="419" mass="45523">MGFIVGALFPRKAADDGSLKLFREIFGGRLSKAGEAVTWKSALRCATALACARVIAHGLAQVPLKLFEERADGSKHPAREHALYRVLYRKPNPWQTSFEFRETIGLHLALAGRAYCFKTIVSGVIRELIPLEPGSVTTRLAPDGIDVIYTVVGHDGKTREFSSGLIWHIKGASWNGWEALDPLDLARESIGLSIATEASHAGLHRNGVRPTGVYSVEGTLNPQQYKDLRQFLAENYAGEKNGGLPMIVDRAAKWLSTAMTGVDAQHLETRRYQVEEVCRSMGVMPLMVYSGDKTQAFASVEALFQAHVTFTMAAWWERLEQSIDCNVLTEKDAEQGIYAKFIGSGLLRGSTKDRGDYFSKALGAGGSPAWMTQDEVRGLEELNPMGGDAAKLPVASNLPKPPAPGPNPDPNDDPAGASA</sequence>
<feature type="region of interest" description="Disordered" evidence="1">
    <location>
        <begin position="382"/>
        <end position="419"/>
    </location>
</feature>
<reference evidence="2 3" key="1">
    <citation type="submission" date="2023-11" db="EMBL/GenBank/DDBJ databases">
        <title>Paucibacter sp. nov., isolated from fresh soil in Korea.</title>
        <authorList>
            <person name="Le N.T.T."/>
        </authorList>
    </citation>
    <scope>NUCLEOTIDE SEQUENCE [LARGE SCALE GENOMIC DNA]</scope>
    <source>
        <strain evidence="2 3">R3-3</strain>
    </source>
</reference>
<dbReference type="EMBL" id="JAXCLA010000010">
    <property type="protein sequence ID" value="MDY0748513.1"/>
    <property type="molecule type" value="Genomic_DNA"/>
</dbReference>
<proteinExistence type="predicted"/>
<gene>
    <name evidence="2" type="ORF">SNE35_28695</name>
</gene>
<keyword evidence="3" id="KW-1185">Reference proteome</keyword>
<dbReference type="InterPro" id="IPR006944">
    <property type="entry name" value="Phage/GTA_portal"/>
</dbReference>